<evidence type="ECO:0000256" key="1">
    <source>
        <dbReference type="SAM" id="MobiDB-lite"/>
    </source>
</evidence>
<evidence type="ECO:0000313" key="2">
    <source>
        <dbReference type="EMBL" id="RHZ47187.1"/>
    </source>
</evidence>
<evidence type="ECO:0000313" key="3">
    <source>
        <dbReference type="Proteomes" id="UP000266861"/>
    </source>
</evidence>
<keyword evidence="3" id="KW-1185">Reference proteome</keyword>
<feature type="compositionally biased region" description="Low complexity" evidence="1">
    <location>
        <begin position="26"/>
        <end position="46"/>
    </location>
</feature>
<feature type="region of interest" description="Disordered" evidence="1">
    <location>
        <begin position="1"/>
        <end position="46"/>
    </location>
</feature>
<proteinExistence type="predicted"/>
<dbReference type="EMBL" id="PQFF01000494">
    <property type="protein sequence ID" value="RHZ47187.1"/>
    <property type="molecule type" value="Genomic_DNA"/>
</dbReference>
<comment type="caution">
    <text evidence="2">The sequence shown here is derived from an EMBL/GenBank/DDBJ whole genome shotgun (WGS) entry which is preliminary data.</text>
</comment>
<dbReference type="AlphaFoldDB" id="A0A397G9E8"/>
<organism evidence="2 3">
    <name type="scientific">Diversispora epigaea</name>
    <dbReference type="NCBI Taxonomy" id="1348612"/>
    <lineage>
        <taxon>Eukaryota</taxon>
        <taxon>Fungi</taxon>
        <taxon>Fungi incertae sedis</taxon>
        <taxon>Mucoromycota</taxon>
        <taxon>Glomeromycotina</taxon>
        <taxon>Glomeromycetes</taxon>
        <taxon>Diversisporales</taxon>
        <taxon>Diversisporaceae</taxon>
        <taxon>Diversispora</taxon>
    </lineage>
</organism>
<reference evidence="2 3" key="1">
    <citation type="submission" date="2018-08" db="EMBL/GenBank/DDBJ databases">
        <title>Genome and evolution of the arbuscular mycorrhizal fungus Diversispora epigaea (formerly Glomus versiforme) and its bacterial endosymbionts.</title>
        <authorList>
            <person name="Sun X."/>
            <person name="Fei Z."/>
            <person name="Harrison M."/>
        </authorList>
    </citation>
    <scope>NUCLEOTIDE SEQUENCE [LARGE SCALE GENOMIC DNA]</scope>
    <source>
        <strain evidence="2 3">IT104</strain>
    </source>
</reference>
<accession>A0A397G9E8</accession>
<gene>
    <name evidence="2" type="ORF">Glove_587g14</name>
</gene>
<dbReference type="OrthoDB" id="3039677at2759"/>
<name>A0A397G9E8_9GLOM</name>
<protein>
    <submittedName>
        <fullName evidence="2">Uncharacterized protein</fullName>
    </submittedName>
</protein>
<sequence length="927" mass="108118">MVRKRSLASVLYEDDTSSDRNRNSRNRSISNILGEESTSNQSSNSSRLVLCNCPKCNGRLIDPRTKVIHDLSNESSEISIESFQNQQEIEESERIDESSSSKSTTLTQDVNLLEIEKDDISNLTFLPRICPKRHTNQPISVEISNIIADDEVLNISSEDEMEEMEEISIESEEESADEFSNIFEDYSSPNYDPDEPIDPKSTNNNSYLWILLWIMSFRIKFNLPETATESYRQIEPELMRRLINDNRINEMIYTENNTKGLEILNTRQSVGSLSEMDQFEVEDYKENDTNSIMKCRHVEFSNSATRRNRQCQTILSEQVLTMDRFKLKFKLVYPFAGIRQQLMAFYNHIYDGQIWKSFKETNDENLPNFFRNETADSHFGLMINLDWFQPYDNTIHISLHKINHYLTPIVDELESLWNGIILNKTNNCLNGKKIRAALILVSCDVPAARKILLWEYLEEVDRKILTYFVRICHLFVNRILETKSLDEIHKKIVDVVTLIEKKYGRNPFETDSLNSIIIPLKINKYCRCRIGSEIFGSTFSPRHQKSSYILAKFASEDDSIDIYPGQIQFFFVHEISTNRINMENHYLAYVRWYKKIKNRFYFGINQEQMCNVELWDTEFYPKSRDCIIPVHHILGRFVPVKYKISNRKNAKEYLAPICLISTSDYHNTELMIILLYWKEWYDICVNKWIFLEAGEAKTAIDSHHAQITHAIKRHVKLGYEIASGEDIEMAIKDLSGTHVANLQPNREKENNFNKGKQKIGTIAGIRNTSDENLDDLVDELEHMVVDTTNEEEIAKKHENWKVFISGWALQQNQKIREPVKRIPTHIKYLLETMFHNGFCINFKKSKYLKNPKSILGTCIVGTANPRKKMTAAKMRSELIQRVQEGEIEEKDIPKESTIVNWITSFSRGWKHAMALQAIEAAEHTLKM</sequence>
<dbReference type="Proteomes" id="UP000266861">
    <property type="component" value="Unassembled WGS sequence"/>
</dbReference>